<sequence length="876" mass="90403">MRLHRQSRQNPVSDTHDTSAEGYGSEGRQGSLPNTAVSQQRKPQWSFLRSCFGCVHPSVANDGPLHTASQDAAYKRTAKRPPLVNALHINVDSSTLRSPDTDTAAHDLRVEEWVRTRPVKEQGPLPPTNDSGRAETDGHAEAALESGQPPYEGDAALAASVRAQQLARYNSLNITPSDDNFQSVFRAAPDAMTGEPAPEKANRWSITYEDICAAALPASGPSAAAAHRTDGAPETLTANVGQQLHEKPADLRRVTGEGDGSCGGSSGAAAVEQVRAHGGRHRRNASRDEGGFEQVLRPLSLPCTPARDDGASDALTEGCLTGSDLSADEVSDDGSTSLEDMSDGEILTSSPPLALPRPAPKSRGDPRLSLRLYKLVSRSAEVLRTPPKRTKSVKTGSAYRPRAPWWLSSAAASPLSAAASSPAASVARSHSRLSVHQPPPIARANSRSADTADPGALLACGPAVAAAGAGEALSVASYLSAFQAAAGKAAREGNAQDTVRAFVGAAVAGPEQSAQHAAGHSAALSAAAARGAKGSGGKGPTGLQELKLQQLITPLGDASNRSPPAGPGGSLRALYSSAGSQAAAQAPRPAKGHSPPSRLPKYERAPTPGGAVRRDTERPIINTSLPLTPSRGAAISGTRELDRKSTPARQMFAIISDAITAANEAMNSQPSATGPDLPAGSLSREAGIKDSPVAAAPPKPMGGQLGRRAAGRPSPVLPRQAALVEGASPPWTPTGFHTAREDLLDSAAAAEEASQECAAEAHSRHLRALVESLASEERGLFSPLSGAAKRPVVRRLHTDGAGAAQPTEQLAQADAAGFMGTESAAQMDMDGGTVNIMFNVSRSPSEKSASGDCDAPAFRNPLYSNRETHGIGSPGS</sequence>
<evidence type="ECO:0000256" key="1">
    <source>
        <dbReference type="SAM" id="MobiDB-lite"/>
    </source>
</evidence>
<organism evidence="2 3">
    <name type="scientific">Coccomyxa subellipsoidea</name>
    <dbReference type="NCBI Taxonomy" id="248742"/>
    <lineage>
        <taxon>Eukaryota</taxon>
        <taxon>Viridiplantae</taxon>
        <taxon>Chlorophyta</taxon>
        <taxon>core chlorophytes</taxon>
        <taxon>Trebouxiophyceae</taxon>
        <taxon>Trebouxiophyceae incertae sedis</taxon>
        <taxon>Coccomyxaceae</taxon>
        <taxon>Coccomyxa</taxon>
    </lineage>
</organism>
<feature type="region of interest" description="Disordered" evidence="1">
    <location>
        <begin position="691"/>
        <end position="713"/>
    </location>
</feature>
<accession>A0ABR2YAX2</accession>
<feature type="region of interest" description="Disordered" evidence="1">
    <location>
        <begin position="1"/>
        <end position="40"/>
    </location>
</feature>
<feature type="region of interest" description="Disordered" evidence="1">
    <location>
        <begin position="117"/>
        <end position="139"/>
    </location>
</feature>
<gene>
    <name evidence="2" type="ORF">WJX75_003976</name>
</gene>
<evidence type="ECO:0000313" key="2">
    <source>
        <dbReference type="EMBL" id="KAK9901280.1"/>
    </source>
</evidence>
<feature type="region of interest" description="Disordered" evidence="1">
    <location>
        <begin position="255"/>
        <end position="367"/>
    </location>
</feature>
<feature type="region of interest" description="Disordered" evidence="1">
    <location>
        <begin position="665"/>
        <end position="684"/>
    </location>
</feature>
<feature type="compositionally biased region" description="Gly residues" evidence="1">
    <location>
        <begin position="257"/>
        <end position="266"/>
    </location>
</feature>
<comment type="caution">
    <text evidence="2">The sequence shown here is derived from an EMBL/GenBank/DDBJ whole genome shotgun (WGS) entry which is preliminary data.</text>
</comment>
<feature type="compositionally biased region" description="Low complexity" evidence="1">
    <location>
        <begin position="576"/>
        <end position="586"/>
    </location>
</feature>
<reference evidence="2 3" key="1">
    <citation type="journal article" date="2024" name="Nat. Commun.">
        <title>Phylogenomics reveals the evolutionary origins of lichenization in chlorophyte algae.</title>
        <authorList>
            <person name="Puginier C."/>
            <person name="Libourel C."/>
            <person name="Otte J."/>
            <person name="Skaloud P."/>
            <person name="Haon M."/>
            <person name="Grisel S."/>
            <person name="Petersen M."/>
            <person name="Berrin J.G."/>
            <person name="Delaux P.M."/>
            <person name="Dal Grande F."/>
            <person name="Keller J."/>
        </authorList>
    </citation>
    <scope>NUCLEOTIDE SEQUENCE [LARGE SCALE GENOMIC DNA]</scope>
    <source>
        <strain evidence="2 3">SAG 216-7</strain>
    </source>
</reference>
<proteinExistence type="predicted"/>
<protein>
    <submittedName>
        <fullName evidence="2">Uncharacterized protein</fullName>
    </submittedName>
</protein>
<dbReference type="Proteomes" id="UP001491310">
    <property type="component" value="Unassembled WGS sequence"/>
</dbReference>
<feature type="region of interest" description="Disordered" evidence="1">
    <location>
        <begin position="842"/>
        <end position="876"/>
    </location>
</feature>
<feature type="compositionally biased region" description="Polar residues" evidence="1">
    <location>
        <begin position="31"/>
        <end position="40"/>
    </location>
</feature>
<dbReference type="EMBL" id="JALJOT010000018">
    <property type="protein sequence ID" value="KAK9901280.1"/>
    <property type="molecule type" value="Genomic_DNA"/>
</dbReference>
<name>A0ABR2YAX2_9CHLO</name>
<keyword evidence="3" id="KW-1185">Reference proteome</keyword>
<evidence type="ECO:0000313" key="3">
    <source>
        <dbReference type="Proteomes" id="UP001491310"/>
    </source>
</evidence>
<feature type="region of interest" description="Disordered" evidence="1">
    <location>
        <begin position="430"/>
        <end position="451"/>
    </location>
</feature>
<feature type="region of interest" description="Disordered" evidence="1">
    <location>
        <begin position="555"/>
        <end position="645"/>
    </location>
</feature>